<dbReference type="Pfam" id="PF19991">
    <property type="entry name" value="HMA_2"/>
    <property type="match status" value="1"/>
</dbReference>
<evidence type="ECO:0000313" key="2">
    <source>
        <dbReference type="Proteomes" id="UP001224418"/>
    </source>
</evidence>
<comment type="caution">
    <text evidence="1">The sequence shown here is derived from an EMBL/GenBank/DDBJ whole genome shotgun (WGS) entry which is preliminary data.</text>
</comment>
<protein>
    <submittedName>
        <fullName evidence="1">Uncharacterized protein</fullName>
    </submittedName>
</protein>
<sequence length="191" mass="21840">MNSWISRLIIYSLGSMIITDVVKGKKQQRKKTMSLPNFKNNLEVRHALSGRIRFYVPMFKNNEDTINMFITQFSQIQGIETVEANKYTGSLLVKYDESKLKPVLIIGIIIKMLNLEEKLNDEPQALIGSEIKNINECLNLAVYDKSNGIIDMKTCLIILFIVLGVYKIRKNPAITPGGITYLWWAYSSICK</sequence>
<dbReference type="EMBL" id="JAUSWN010000002">
    <property type="protein sequence ID" value="MDQ0478647.1"/>
    <property type="molecule type" value="Genomic_DNA"/>
</dbReference>
<gene>
    <name evidence="1" type="ORF">QOZ93_000356</name>
</gene>
<organism evidence="1 2">
    <name type="scientific">Hathewaya limosa</name>
    <name type="common">Clostridium limosum</name>
    <dbReference type="NCBI Taxonomy" id="1536"/>
    <lineage>
        <taxon>Bacteria</taxon>
        <taxon>Bacillati</taxon>
        <taxon>Bacillota</taxon>
        <taxon>Clostridia</taxon>
        <taxon>Eubacteriales</taxon>
        <taxon>Clostridiaceae</taxon>
        <taxon>Hathewaya</taxon>
    </lineage>
</organism>
<evidence type="ECO:0000313" key="1">
    <source>
        <dbReference type="EMBL" id="MDQ0478647.1"/>
    </source>
</evidence>
<name>A0ABU0JRU9_HATLI</name>
<reference evidence="1 2" key="1">
    <citation type="submission" date="2023-07" db="EMBL/GenBank/DDBJ databases">
        <title>Genomic Encyclopedia of Type Strains, Phase IV (KMG-IV): sequencing the most valuable type-strain genomes for metagenomic binning, comparative biology and taxonomic classification.</title>
        <authorList>
            <person name="Goeker M."/>
        </authorList>
    </citation>
    <scope>NUCLEOTIDE SEQUENCE [LARGE SCALE GENOMIC DNA]</scope>
    <source>
        <strain evidence="1 2">DSM 1400</strain>
    </source>
</reference>
<dbReference type="Proteomes" id="UP001224418">
    <property type="component" value="Unassembled WGS sequence"/>
</dbReference>
<proteinExistence type="predicted"/>
<keyword evidence="2" id="KW-1185">Reference proteome</keyword>
<dbReference type="RefSeq" id="WP_307354886.1">
    <property type="nucleotide sequence ID" value="NZ_BAAACJ010000008.1"/>
</dbReference>
<accession>A0ABU0JRU9</accession>